<comment type="caution">
    <text evidence="2">The sequence shown here is derived from an EMBL/GenBank/DDBJ whole genome shotgun (WGS) entry which is preliminary data.</text>
</comment>
<accession>A0ABV6LKQ8</accession>
<dbReference type="CDD" id="cd04301">
    <property type="entry name" value="NAT_SF"/>
    <property type="match status" value="1"/>
</dbReference>
<name>A0ABV6LKQ8_9BACI</name>
<dbReference type="PROSITE" id="PS51186">
    <property type="entry name" value="GNAT"/>
    <property type="match status" value="1"/>
</dbReference>
<dbReference type="PANTHER" id="PTHR43792:SF9">
    <property type="entry name" value="RIBOSOMAL-PROTEIN-ALANINE ACETYLTRANSFERASE"/>
    <property type="match status" value="1"/>
</dbReference>
<dbReference type="Pfam" id="PF13302">
    <property type="entry name" value="Acetyltransf_3"/>
    <property type="match status" value="1"/>
</dbReference>
<dbReference type="Gene3D" id="3.40.630.30">
    <property type="match status" value="1"/>
</dbReference>
<dbReference type="GO" id="GO:0016746">
    <property type="term" value="F:acyltransferase activity"/>
    <property type="evidence" value="ECO:0007669"/>
    <property type="project" value="UniProtKB-KW"/>
</dbReference>
<evidence type="ECO:0000313" key="2">
    <source>
        <dbReference type="EMBL" id="MFC0522970.1"/>
    </source>
</evidence>
<dbReference type="PANTHER" id="PTHR43792">
    <property type="entry name" value="GNAT FAMILY, PUTATIVE (AFU_ORTHOLOGUE AFUA_3G00765)-RELATED-RELATED"/>
    <property type="match status" value="1"/>
</dbReference>
<dbReference type="SUPFAM" id="SSF55729">
    <property type="entry name" value="Acyl-CoA N-acyltransferases (Nat)"/>
    <property type="match status" value="1"/>
</dbReference>
<sequence length="183" mass="21487">MEFQSLESNRLFYIELSDSHAGELFEIFSNRKVMKYYGMDPIQDVEQAYDLIHSFQQALTNDKGVRYGILFKNNNRLIGTIGLNNMSLWHKRAEIGYELHPEYWNRGIITEAIRCIVEYSFNELGLHRIGAVTFPQNQSSIRALTKLGFQEEGKLRDYLFQHNQSHDANVYSIIKQEWEDSIK</sequence>
<organism evidence="2 3">
    <name type="scientific">Pontibacillus salicampi</name>
    <dbReference type="NCBI Taxonomy" id="1449801"/>
    <lineage>
        <taxon>Bacteria</taxon>
        <taxon>Bacillati</taxon>
        <taxon>Bacillota</taxon>
        <taxon>Bacilli</taxon>
        <taxon>Bacillales</taxon>
        <taxon>Bacillaceae</taxon>
        <taxon>Pontibacillus</taxon>
    </lineage>
</organism>
<feature type="domain" description="N-acetyltransferase" evidence="1">
    <location>
        <begin position="29"/>
        <end position="177"/>
    </location>
</feature>
<dbReference type="EMBL" id="JBHLTP010000003">
    <property type="protein sequence ID" value="MFC0522970.1"/>
    <property type="molecule type" value="Genomic_DNA"/>
</dbReference>
<dbReference type="Proteomes" id="UP001589836">
    <property type="component" value="Unassembled WGS sequence"/>
</dbReference>
<keyword evidence="2" id="KW-0808">Transferase</keyword>
<evidence type="ECO:0000313" key="3">
    <source>
        <dbReference type="Proteomes" id="UP001589836"/>
    </source>
</evidence>
<evidence type="ECO:0000259" key="1">
    <source>
        <dbReference type="PROSITE" id="PS51186"/>
    </source>
</evidence>
<dbReference type="InterPro" id="IPR051531">
    <property type="entry name" value="N-acetyltransferase"/>
</dbReference>
<gene>
    <name evidence="2" type="ORF">ACFFGV_05105</name>
</gene>
<dbReference type="InterPro" id="IPR000182">
    <property type="entry name" value="GNAT_dom"/>
</dbReference>
<dbReference type="InterPro" id="IPR016181">
    <property type="entry name" value="Acyl_CoA_acyltransferase"/>
</dbReference>
<protein>
    <submittedName>
        <fullName evidence="2">GNAT family N-acetyltransferase</fullName>
        <ecNumber evidence="2">2.3.-.-</ecNumber>
    </submittedName>
</protein>
<proteinExistence type="predicted"/>
<reference evidence="2 3" key="1">
    <citation type="submission" date="2024-09" db="EMBL/GenBank/DDBJ databases">
        <authorList>
            <person name="Sun Q."/>
            <person name="Mori K."/>
        </authorList>
    </citation>
    <scope>NUCLEOTIDE SEQUENCE [LARGE SCALE GENOMIC DNA]</scope>
    <source>
        <strain evidence="2 3">NCAIM B.02529</strain>
    </source>
</reference>
<keyword evidence="3" id="KW-1185">Reference proteome</keyword>
<dbReference type="RefSeq" id="WP_377345493.1">
    <property type="nucleotide sequence ID" value="NZ_JBHLTP010000003.1"/>
</dbReference>
<keyword evidence="2" id="KW-0012">Acyltransferase</keyword>
<dbReference type="EC" id="2.3.-.-" evidence="2"/>